<dbReference type="AlphaFoldDB" id="A0AA38X7Z5"/>
<name>A0AA38X7Z5_9EURO</name>
<dbReference type="PANTHER" id="PTHR42040">
    <property type="entry name" value="INNER KINETOCHORE SUBUNIT FTA4"/>
    <property type="match status" value="1"/>
</dbReference>
<feature type="region of interest" description="Disordered" evidence="2">
    <location>
        <begin position="200"/>
        <end position="224"/>
    </location>
</feature>
<protein>
    <recommendedName>
        <fullName evidence="5">Kinetochore protein fta4</fullName>
    </recommendedName>
</protein>
<proteinExistence type="predicted"/>
<dbReference type="GO" id="GO:0031511">
    <property type="term" value="C:Mis6-Sim4 complex"/>
    <property type="evidence" value="ECO:0007669"/>
    <property type="project" value="InterPro"/>
</dbReference>
<sequence length="234" mass="26744">MEESSITSLKSAFIRTQVRQLETPLRPPPPTEEGRLSDKQINDLVEKVNEKIRQHNRLIFSTQSQRHVAEQIESLHWNLVSEETEHAEFDTVIIRRDAELTESNTIQSLPEEYDDLHLHPDHEPQEHEVQRYTQLLEGLVELSQKRESLNKKLAQYRHLKKLMEPLNEPQKNVQPNLVTRDGELSQELDKMKALLARVAASAGKAGGSPGAGSRQTETVPQTEQQKLAKLMELG</sequence>
<evidence type="ECO:0000256" key="2">
    <source>
        <dbReference type="SAM" id="MobiDB-lite"/>
    </source>
</evidence>
<gene>
    <name evidence="3" type="ORF">H2200_007254</name>
</gene>
<dbReference type="Proteomes" id="UP001172673">
    <property type="component" value="Unassembled WGS sequence"/>
</dbReference>
<accession>A0AA38X7Z5</accession>
<dbReference type="InterPro" id="IPR025207">
    <property type="entry name" value="Sim4_Fta4"/>
</dbReference>
<evidence type="ECO:0000313" key="3">
    <source>
        <dbReference type="EMBL" id="KAJ9608266.1"/>
    </source>
</evidence>
<reference evidence="3" key="1">
    <citation type="submission" date="2022-10" db="EMBL/GenBank/DDBJ databases">
        <title>Culturing micro-colonial fungi from biological soil crusts in the Mojave desert and describing Neophaeococcomyces mojavensis, and introducing the new genera and species Taxawa tesnikishii.</title>
        <authorList>
            <person name="Kurbessoian T."/>
            <person name="Stajich J.E."/>
        </authorList>
    </citation>
    <scope>NUCLEOTIDE SEQUENCE</scope>
    <source>
        <strain evidence="3">TK_41</strain>
    </source>
</reference>
<dbReference type="PANTHER" id="PTHR42040:SF1">
    <property type="entry name" value="INNER KINETOCHORE SUBUNIT FTA4"/>
    <property type="match status" value="1"/>
</dbReference>
<evidence type="ECO:0000256" key="1">
    <source>
        <dbReference type="SAM" id="Coils"/>
    </source>
</evidence>
<organism evidence="3 4">
    <name type="scientific">Cladophialophora chaetospira</name>
    <dbReference type="NCBI Taxonomy" id="386627"/>
    <lineage>
        <taxon>Eukaryota</taxon>
        <taxon>Fungi</taxon>
        <taxon>Dikarya</taxon>
        <taxon>Ascomycota</taxon>
        <taxon>Pezizomycotina</taxon>
        <taxon>Eurotiomycetes</taxon>
        <taxon>Chaetothyriomycetidae</taxon>
        <taxon>Chaetothyriales</taxon>
        <taxon>Herpotrichiellaceae</taxon>
        <taxon>Cladophialophora</taxon>
    </lineage>
</organism>
<comment type="caution">
    <text evidence="3">The sequence shown here is derived from an EMBL/GenBank/DDBJ whole genome shotgun (WGS) entry which is preliminary data.</text>
</comment>
<dbReference type="EMBL" id="JAPDRK010000010">
    <property type="protein sequence ID" value="KAJ9608266.1"/>
    <property type="molecule type" value="Genomic_DNA"/>
</dbReference>
<evidence type="ECO:0000313" key="4">
    <source>
        <dbReference type="Proteomes" id="UP001172673"/>
    </source>
</evidence>
<feature type="compositionally biased region" description="Polar residues" evidence="2">
    <location>
        <begin position="214"/>
        <end position="224"/>
    </location>
</feature>
<dbReference type="Pfam" id="PF13093">
    <property type="entry name" value="FTA4"/>
    <property type="match status" value="1"/>
</dbReference>
<keyword evidence="1" id="KW-0175">Coiled coil</keyword>
<evidence type="ECO:0008006" key="5">
    <source>
        <dbReference type="Google" id="ProtNLM"/>
    </source>
</evidence>
<keyword evidence="4" id="KW-1185">Reference proteome</keyword>
<feature type="coiled-coil region" evidence="1">
    <location>
        <begin position="132"/>
        <end position="159"/>
    </location>
</feature>